<dbReference type="AlphaFoldDB" id="A0A1Y0E8T6"/>
<accession>A0A1Y0E8T6</accession>
<evidence type="ECO:0000256" key="1">
    <source>
        <dbReference type="SAM" id="Phobius"/>
    </source>
</evidence>
<keyword evidence="1" id="KW-0472">Membrane</keyword>
<dbReference type="EMBL" id="CP021431">
    <property type="protein sequence ID" value="ART99819.1"/>
    <property type="molecule type" value="Genomic_DNA"/>
</dbReference>
<feature type="transmembrane region" description="Helical" evidence="1">
    <location>
        <begin position="15"/>
        <end position="32"/>
    </location>
</feature>
<feature type="transmembrane region" description="Helical" evidence="1">
    <location>
        <begin position="38"/>
        <end position="55"/>
    </location>
</feature>
<gene>
    <name evidence="2" type="ORF">LOKVESSMR4R_00481</name>
</gene>
<organism evidence="2 3">
    <name type="scientific">Yoonia vestfoldensis</name>
    <dbReference type="NCBI Taxonomy" id="245188"/>
    <lineage>
        <taxon>Bacteria</taxon>
        <taxon>Pseudomonadati</taxon>
        <taxon>Pseudomonadota</taxon>
        <taxon>Alphaproteobacteria</taxon>
        <taxon>Rhodobacterales</taxon>
        <taxon>Paracoccaceae</taxon>
        <taxon>Yoonia</taxon>
    </lineage>
</organism>
<dbReference type="KEGG" id="lvs:LOKVESSMR4R_00481"/>
<dbReference type="RefSeq" id="WP_087206137.1">
    <property type="nucleotide sequence ID" value="NZ_CP021431.1"/>
</dbReference>
<dbReference type="STRING" id="1122181.GCA_000382265_03246"/>
<name>A0A1Y0E8T6_9RHOB</name>
<evidence type="ECO:0000313" key="3">
    <source>
        <dbReference type="Proteomes" id="UP000195273"/>
    </source>
</evidence>
<reference evidence="2 3" key="1">
    <citation type="submission" date="2017-05" db="EMBL/GenBank/DDBJ databases">
        <title>Genome Sequence of Loktanella vestfoldensis Strain SMR4r Isolated from a Culture of the Diatom Skeletonema marinoi.</title>
        <authorList>
            <person name="Topel M."/>
            <person name="Pinder M.I.M."/>
            <person name="Johansson O.N."/>
            <person name="Kourtchenko O."/>
            <person name="Godhe A."/>
            <person name="Clarke A.K."/>
        </authorList>
    </citation>
    <scope>NUCLEOTIDE SEQUENCE [LARGE SCALE GENOMIC DNA]</scope>
    <source>
        <strain evidence="2 3">SMR4r</strain>
    </source>
</reference>
<keyword evidence="1" id="KW-0812">Transmembrane</keyword>
<proteinExistence type="predicted"/>
<keyword evidence="1" id="KW-1133">Transmembrane helix</keyword>
<protein>
    <submittedName>
        <fullName evidence="2">Uncharacterized protein</fullName>
    </submittedName>
</protein>
<dbReference type="Proteomes" id="UP000195273">
    <property type="component" value="Chromosome"/>
</dbReference>
<evidence type="ECO:0000313" key="2">
    <source>
        <dbReference type="EMBL" id="ART99819.1"/>
    </source>
</evidence>
<dbReference type="OrthoDB" id="7651471at2"/>
<sequence>MNEVYEYRRARGKGLIWLSGISVVILLAAISVADAPDLIWLVWALGMLTLALMLVPRPVTGIRVDDTYLVLSAWHQPRAVALDKIAFLRATPGDPETAAIIICTDGTEEKMLSRDMPDLVTLVAVMAVRGIPVRGIYADGQAFSR</sequence>
<keyword evidence="3" id="KW-1185">Reference proteome</keyword>